<evidence type="ECO:0000313" key="8">
    <source>
        <dbReference type="Proteomes" id="UP000441717"/>
    </source>
</evidence>
<sequence length="413" mass="48207">MDKDTTQSTFSKYLSLMPLKKISKLVRCQKLDRYIKKLKTLPFLYLMLLAQLSQAESLRKLSTEASNNDDLQKLLGIDSISAAQLSRRLRDLPTQFLQVLFDEINQRLARGNKRWINGEPRVNQLHIIDSSTITLCLSQYRWADYRSTKAGVKVHLRLVFSDRGVYPDKVIMKPAKHPDISQLDNLIVEETDALVVFDRGYVDFAKWDRYCDDGIRFVSRLKDGFITEILEERPVTGTSMVESIVLLGNPGTTQMKHPLRLIKTRDSQGNPVVIVTNDLNISAQEISDIYRHRWQIELFFKWIKQHLVIKKCYGKSEYTVYNQIWIALIAFCLLTLFQKDIAANKKLLEIQRLLLIYLFRPLEELLAQLKRVLKKSRGRRKDNNQQIFDLTVWQVENGEAEFIHRVDCEPIYL</sequence>
<dbReference type="GO" id="GO:0004803">
    <property type="term" value="F:transposase activity"/>
    <property type="evidence" value="ECO:0007669"/>
    <property type="project" value="InterPro"/>
</dbReference>
<evidence type="ECO:0000259" key="5">
    <source>
        <dbReference type="Pfam" id="PF01609"/>
    </source>
</evidence>
<feature type="domain" description="DUF4372" evidence="6">
    <location>
        <begin position="7"/>
        <end position="77"/>
    </location>
</feature>
<evidence type="ECO:0000313" key="7">
    <source>
        <dbReference type="EMBL" id="MQL54025.1"/>
    </source>
</evidence>
<evidence type="ECO:0000256" key="1">
    <source>
        <dbReference type="ARBA" id="ARBA00010075"/>
    </source>
</evidence>
<dbReference type="NCBIfam" id="NF033592">
    <property type="entry name" value="transpos_IS4_1"/>
    <property type="match status" value="1"/>
</dbReference>
<dbReference type="SUPFAM" id="SSF53098">
    <property type="entry name" value="Ribonuclease H-like"/>
    <property type="match status" value="1"/>
</dbReference>
<dbReference type="PANTHER" id="PTHR33258:SF1">
    <property type="entry name" value="TRANSPOSASE INSL FOR INSERTION SEQUENCE ELEMENT IS186A-RELATED"/>
    <property type="match status" value="1"/>
</dbReference>
<dbReference type="InterPro" id="IPR025399">
    <property type="entry name" value="DUF4372"/>
</dbReference>
<evidence type="ECO:0000256" key="3">
    <source>
        <dbReference type="ARBA" id="ARBA00023125"/>
    </source>
</evidence>
<dbReference type="GO" id="GO:0003677">
    <property type="term" value="F:DNA binding"/>
    <property type="evidence" value="ECO:0007669"/>
    <property type="project" value="UniProtKB-KW"/>
</dbReference>
<dbReference type="PANTHER" id="PTHR33258">
    <property type="entry name" value="TRANSPOSASE INSL FOR INSERTION SEQUENCE ELEMENT IS186A-RELATED"/>
    <property type="match status" value="1"/>
</dbReference>
<gene>
    <name evidence="7" type="ORF">GFC01_17555</name>
</gene>
<evidence type="ECO:0000259" key="6">
    <source>
        <dbReference type="Pfam" id="PF14294"/>
    </source>
</evidence>
<dbReference type="RefSeq" id="WP_152948472.1">
    <property type="nucleotide sequence ID" value="NZ_WHYR01000112.1"/>
</dbReference>
<dbReference type="Proteomes" id="UP000441717">
    <property type="component" value="Unassembled WGS sequence"/>
</dbReference>
<dbReference type="GO" id="GO:0006313">
    <property type="term" value="P:DNA transposition"/>
    <property type="evidence" value="ECO:0007669"/>
    <property type="project" value="InterPro"/>
</dbReference>
<dbReference type="InterPro" id="IPR047952">
    <property type="entry name" value="Transpos_IS4"/>
</dbReference>
<dbReference type="InterPro" id="IPR012337">
    <property type="entry name" value="RNaseH-like_sf"/>
</dbReference>
<dbReference type="Gene3D" id="3.90.350.10">
    <property type="entry name" value="Transposase Inhibitor Protein From Tn5, Chain A, domain 1"/>
    <property type="match status" value="1"/>
</dbReference>
<comment type="caution">
    <text evidence="7">The sequence shown here is derived from an EMBL/GenBank/DDBJ whole genome shotgun (WGS) entry which is preliminary data.</text>
</comment>
<keyword evidence="3" id="KW-0238">DNA-binding</keyword>
<dbReference type="InterPro" id="IPR002559">
    <property type="entry name" value="Transposase_11"/>
</dbReference>
<evidence type="ECO:0000256" key="2">
    <source>
        <dbReference type="ARBA" id="ARBA00022578"/>
    </source>
</evidence>
<dbReference type="Pfam" id="PF01609">
    <property type="entry name" value="DDE_Tnp_1"/>
    <property type="match status" value="1"/>
</dbReference>
<keyword evidence="4" id="KW-0233">DNA recombination</keyword>
<evidence type="ECO:0000256" key="4">
    <source>
        <dbReference type="ARBA" id="ARBA00023172"/>
    </source>
</evidence>
<feature type="domain" description="Transposase IS4-like" evidence="5">
    <location>
        <begin position="126"/>
        <end position="333"/>
    </location>
</feature>
<comment type="similarity">
    <text evidence="1">Belongs to the transposase 11 family.</text>
</comment>
<protein>
    <submittedName>
        <fullName evidence="7">IS4 family transposase</fullName>
    </submittedName>
</protein>
<dbReference type="OrthoDB" id="29496at2"/>
<keyword evidence="8" id="KW-1185">Reference proteome</keyword>
<keyword evidence="2" id="KW-0815">Transposition</keyword>
<dbReference type="Pfam" id="PF14294">
    <property type="entry name" value="DUF4372"/>
    <property type="match status" value="1"/>
</dbReference>
<reference evidence="7 8" key="1">
    <citation type="submission" date="2019-10" db="EMBL/GenBank/DDBJ databases">
        <title>Comparative genomics of sulfur disproportionating microorganisms.</title>
        <authorList>
            <person name="Ward L.M."/>
            <person name="Bertran E."/>
            <person name="Johnston D."/>
        </authorList>
    </citation>
    <scope>NUCLEOTIDE SEQUENCE [LARGE SCALE GENOMIC DNA]</scope>
    <source>
        <strain evidence="7 8">DSM 14055</strain>
    </source>
</reference>
<organism evidence="7 8">
    <name type="scientific">Desulfofundulus thermobenzoicus</name>
    <dbReference type="NCBI Taxonomy" id="29376"/>
    <lineage>
        <taxon>Bacteria</taxon>
        <taxon>Bacillati</taxon>
        <taxon>Bacillota</taxon>
        <taxon>Clostridia</taxon>
        <taxon>Eubacteriales</taxon>
        <taxon>Peptococcaceae</taxon>
        <taxon>Desulfofundulus</taxon>
    </lineage>
</organism>
<dbReference type="EMBL" id="WHYR01000112">
    <property type="protein sequence ID" value="MQL54025.1"/>
    <property type="molecule type" value="Genomic_DNA"/>
</dbReference>
<dbReference type="AlphaFoldDB" id="A0A6N7IV80"/>
<name>A0A6N7IV80_9FIRM</name>
<accession>A0A6N7IV80</accession>
<proteinExistence type="inferred from homology"/>